<dbReference type="Pfam" id="PF01336">
    <property type="entry name" value="tRNA_anti-codon"/>
    <property type="match status" value="1"/>
</dbReference>
<dbReference type="PRINTS" id="PR01042">
    <property type="entry name" value="TRNASYNTHASP"/>
</dbReference>
<dbReference type="InterPro" id="IPR004524">
    <property type="entry name" value="Asp-tRNA-ligase_1"/>
</dbReference>
<evidence type="ECO:0000256" key="6">
    <source>
        <dbReference type="ARBA" id="ARBA00023146"/>
    </source>
</evidence>
<dbReference type="InterPro" id="IPR006195">
    <property type="entry name" value="aa-tRNA-synth_II"/>
</dbReference>
<evidence type="ECO:0000256" key="2">
    <source>
        <dbReference type="ARBA" id="ARBA00022598"/>
    </source>
</evidence>
<evidence type="ECO:0000259" key="7">
    <source>
        <dbReference type="PROSITE" id="PS50862"/>
    </source>
</evidence>
<evidence type="ECO:0000313" key="8">
    <source>
        <dbReference type="EMBL" id="GMM38880.1"/>
    </source>
</evidence>
<gene>
    <name evidence="8" type="ORF">DASC09_062190</name>
</gene>
<dbReference type="GO" id="GO:0004815">
    <property type="term" value="F:aspartate-tRNA ligase activity"/>
    <property type="evidence" value="ECO:0007669"/>
    <property type="project" value="TreeGrafter"/>
</dbReference>
<dbReference type="InterPro" id="IPR004115">
    <property type="entry name" value="GAD-like_sf"/>
</dbReference>
<dbReference type="Pfam" id="PF00152">
    <property type="entry name" value="tRNA-synt_2"/>
    <property type="match status" value="1"/>
</dbReference>
<proteinExistence type="inferred from homology"/>
<dbReference type="GO" id="GO:0006422">
    <property type="term" value="P:aspartyl-tRNA aminoacylation"/>
    <property type="evidence" value="ECO:0007669"/>
    <property type="project" value="TreeGrafter"/>
</dbReference>
<evidence type="ECO:0000256" key="4">
    <source>
        <dbReference type="ARBA" id="ARBA00022840"/>
    </source>
</evidence>
<dbReference type="PROSITE" id="PS50862">
    <property type="entry name" value="AA_TRNA_LIGASE_II"/>
    <property type="match status" value="1"/>
</dbReference>
<keyword evidence="6" id="KW-0030">Aminoacyl-tRNA synthetase</keyword>
<keyword evidence="3" id="KW-0547">Nucleotide-binding</keyword>
<dbReference type="PANTHER" id="PTHR22594:SF5">
    <property type="entry name" value="ASPARTATE--TRNA LIGASE, MITOCHONDRIAL"/>
    <property type="match status" value="1"/>
</dbReference>
<dbReference type="InterPro" id="IPR002312">
    <property type="entry name" value="Asp/Asn-tRNA-synth_IIb"/>
</dbReference>
<dbReference type="HAMAP" id="MF_00044">
    <property type="entry name" value="Asp_tRNA_synth_type1"/>
    <property type="match status" value="1"/>
</dbReference>
<dbReference type="NCBIfam" id="NF001750">
    <property type="entry name" value="PRK00476.1"/>
    <property type="match status" value="1"/>
</dbReference>
<evidence type="ECO:0000313" key="9">
    <source>
        <dbReference type="Proteomes" id="UP001360560"/>
    </source>
</evidence>
<keyword evidence="4" id="KW-0067">ATP-binding</keyword>
<dbReference type="Proteomes" id="UP001360560">
    <property type="component" value="Unassembled WGS sequence"/>
</dbReference>
<accession>A0AAV5QW79</accession>
<reference evidence="8 9" key="1">
    <citation type="journal article" date="2023" name="Elife">
        <title>Identification of key yeast species and microbe-microbe interactions impacting larval growth of Drosophila in the wild.</title>
        <authorList>
            <person name="Mure A."/>
            <person name="Sugiura Y."/>
            <person name="Maeda R."/>
            <person name="Honda K."/>
            <person name="Sakurai N."/>
            <person name="Takahashi Y."/>
            <person name="Watada M."/>
            <person name="Katoh T."/>
            <person name="Gotoh A."/>
            <person name="Gotoh Y."/>
            <person name="Taniguchi I."/>
            <person name="Nakamura K."/>
            <person name="Hayashi T."/>
            <person name="Katayama T."/>
            <person name="Uemura T."/>
            <person name="Hattori Y."/>
        </authorList>
    </citation>
    <scope>NUCLEOTIDE SEQUENCE [LARGE SCALE GENOMIC DNA]</scope>
    <source>
        <strain evidence="8 9">SC-9</strain>
    </source>
</reference>
<keyword evidence="9" id="KW-1185">Reference proteome</keyword>
<comment type="similarity">
    <text evidence="1">Belongs to the class-II aminoacyl-tRNA synthetase family. Type 1 subfamily.</text>
</comment>
<dbReference type="Gene3D" id="2.40.50.140">
    <property type="entry name" value="Nucleic acid-binding proteins"/>
    <property type="match status" value="1"/>
</dbReference>
<dbReference type="InterPro" id="IPR045864">
    <property type="entry name" value="aa-tRNA-synth_II/BPL/LPL"/>
</dbReference>
<organism evidence="8 9">
    <name type="scientific">Saccharomycopsis crataegensis</name>
    <dbReference type="NCBI Taxonomy" id="43959"/>
    <lineage>
        <taxon>Eukaryota</taxon>
        <taxon>Fungi</taxon>
        <taxon>Dikarya</taxon>
        <taxon>Ascomycota</taxon>
        <taxon>Saccharomycotina</taxon>
        <taxon>Saccharomycetes</taxon>
        <taxon>Saccharomycopsidaceae</taxon>
        <taxon>Saccharomycopsis</taxon>
    </lineage>
</organism>
<dbReference type="AlphaFoldDB" id="A0AAV5QW79"/>
<dbReference type="GO" id="GO:0005739">
    <property type="term" value="C:mitochondrion"/>
    <property type="evidence" value="ECO:0007669"/>
    <property type="project" value="TreeGrafter"/>
</dbReference>
<dbReference type="GO" id="GO:0003676">
    <property type="term" value="F:nucleic acid binding"/>
    <property type="evidence" value="ECO:0007669"/>
    <property type="project" value="InterPro"/>
</dbReference>
<name>A0AAV5QW79_9ASCO</name>
<comment type="caution">
    <text evidence="8">The sequence shown here is derived from an EMBL/GenBank/DDBJ whole genome shotgun (WGS) entry which is preliminary data.</text>
</comment>
<sequence>MLSRILQAKFSLPPQRLLQANFSVYSKLQKELTVPEKISTVEKFQFPRKTHSINDIAKNYSNLKDNQINVTVHGWIDSKIKKISKKLLFANFRDTDDGNIIQIIVNNEELVKKINKFRVEDAVAISGTIEMRHMKGDEAGQAAVWDLKVSEVQNLNHASVIASQLESLKKSSPFDFPPEYRYLQLRQPEFQTILKKRSLAANTIRSELIDQGFVEVETPLLFKSTPEGAREFLVPTRRKNAFYALPQSPQQYKQLLMASGVPKYFQIAKCFRDEDLRADRQPEFTQVDMEMAFATHDDVQNVIEKLICATWNKVRDLPIFVPVGDESLEAFDVIKHEHFPKLSYIDALTKYGIDKPDLRSTLKFQDVSGYFTDIENKDFPVVEACVLKNPPSDAEAFEKLVDTNNFKSRVPNICVIKTQEDLNECLKDIDVATVDESKIPELQSLLNLEIGDIVAFSTRAEFPYENPTPLGRFRQQAIDAYPDNWRRKINGQSLENKDIFVASWVINFPLFSPDEPETVPNAKYPQYDFDKLVSTHHPFTMLQLEDYDYLLNKADFTKIKGDHYDLVVNGVELGGGSRRIHDTDLQNYIFHNVLKIKEPEKLFGHLLKAFESGCPPHAGFAIGFDRMIAMLLGHASIRNVIAFPKNQSGSDVVVGSPSKVNDERLKDYKIKIR</sequence>
<dbReference type="PANTHER" id="PTHR22594">
    <property type="entry name" value="ASPARTYL/LYSYL-TRNA SYNTHETASE"/>
    <property type="match status" value="1"/>
</dbReference>
<evidence type="ECO:0000256" key="1">
    <source>
        <dbReference type="ARBA" id="ARBA00006303"/>
    </source>
</evidence>
<dbReference type="InterPro" id="IPR004364">
    <property type="entry name" value="Aa-tRNA-synt_II"/>
</dbReference>
<keyword evidence="5" id="KW-0648">Protein biosynthesis</keyword>
<dbReference type="InterPro" id="IPR012340">
    <property type="entry name" value="NA-bd_OB-fold"/>
</dbReference>
<dbReference type="RefSeq" id="XP_064855875.1">
    <property type="nucleotide sequence ID" value="XM_064999803.1"/>
</dbReference>
<evidence type="ECO:0000256" key="3">
    <source>
        <dbReference type="ARBA" id="ARBA00022741"/>
    </source>
</evidence>
<dbReference type="SUPFAM" id="SSF55681">
    <property type="entry name" value="Class II aaRS and biotin synthetases"/>
    <property type="match status" value="1"/>
</dbReference>
<dbReference type="InterPro" id="IPR004365">
    <property type="entry name" value="NA-bd_OB_tRNA"/>
</dbReference>
<dbReference type="EMBL" id="BTFZ01000020">
    <property type="protein sequence ID" value="GMM38880.1"/>
    <property type="molecule type" value="Genomic_DNA"/>
</dbReference>
<dbReference type="Gene3D" id="3.30.1360.30">
    <property type="entry name" value="GAD-like domain"/>
    <property type="match status" value="1"/>
</dbReference>
<dbReference type="GO" id="GO:0005524">
    <property type="term" value="F:ATP binding"/>
    <property type="evidence" value="ECO:0007669"/>
    <property type="project" value="UniProtKB-KW"/>
</dbReference>
<dbReference type="SUPFAM" id="SSF50249">
    <property type="entry name" value="Nucleic acid-binding proteins"/>
    <property type="match status" value="1"/>
</dbReference>
<protein>
    <submittedName>
        <fullName evidence="8">Aspartate--tRNA ligase</fullName>
    </submittedName>
</protein>
<dbReference type="Gene3D" id="3.30.930.10">
    <property type="entry name" value="Bira Bifunctional Protein, Domain 2"/>
    <property type="match status" value="1"/>
</dbReference>
<evidence type="ECO:0000256" key="5">
    <source>
        <dbReference type="ARBA" id="ARBA00022917"/>
    </source>
</evidence>
<feature type="domain" description="Aminoacyl-transfer RNA synthetases class-II family profile" evidence="7">
    <location>
        <begin position="204"/>
        <end position="644"/>
    </location>
</feature>
<keyword evidence="2 8" id="KW-0436">Ligase</keyword>
<dbReference type="NCBIfam" id="TIGR00459">
    <property type="entry name" value="aspS_bact"/>
    <property type="match status" value="1"/>
</dbReference>
<dbReference type="GeneID" id="90076868"/>